<dbReference type="Gene3D" id="3.90.1100.10">
    <property type="match status" value="3"/>
</dbReference>
<evidence type="ECO:0000256" key="6">
    <source>
        <dbReference type="ARBA" id="ARBA00023163"/>
    </source>
</evidence>
<keyword evidence="15" id="KW-0150">Chloroplast</keyword>
<dbReference type="GO" id="GO:0003899">
    <property type="term" value="F:DNA-directed RNA polymerase activity"/>
    <property type="evidence" value="ECO:0007669"/>
    <property type="project" value="UniProtKB-UniRule"/>
</dbReference>
<proteinExistence type="inferred from homology"/>
<evidence type="ECO:0000256" key="8">
    <source>
        <dbReference type="ARBA" id="ARBA00048552"/>
    </source>
</evidence>
<feature type="region of interest" description="Disordered" evidence="11">
    <location>
        <begin position="114"/>
        <end position="158"/>
    </location>
</feature>
<sequence>MPSSSKKKSSRKAKILPQFSIYSGNKPLLDLLEIQRKSFFDLLERGIKHELSKADIFRENAKISGFTQELELAFNPETYKLVSPNFTPKEAILKGKTYSCKLYVQATLNIRSSPAGSGESDVNKTSKNANSSSTSSLQRKNPSLSVTTPIPFKSSQNSLSSKEALMRSPYFGIEDSTAKHPATFFTSKMNQVSPSLALEGTGGEVKEVELLLNPSTKLKSTSTSGDILCYTESLPKRSTFLEFYSGSGERAKRNTFATDSQLGCEKEDLKVTLQSKISTNSFAKIPSNLFECSQESLAVSLIANPKIHTLELNSSINLDYLKSAILRSISPRSLKSKMSQNPLEIGISNNYTEREKLYGLNESVGFKEETKADISSTTFTYGSMNRRSDAEKKQRFKEPYLRAGNLKSRSDKNKIPFLWLNRRFNRESVDTSNYWQSCWSRVPIPNESCYTEGVPKNTLIWSCKYSEGSLGYARKYNMSQIEDFSKIQYKREVPFSFVDSYTSFPRPTSSPSLHQSARPSNPTVKKVEESVKIFRPWIFLGELPLMTKRGHFILNGSPRVIVNQIARCPGIYFQEKRRGVGFEQEVRVSADLIPQRGPWLRIQSDWEGRFWARLKREGRVKYATLYSAFQEFEKEYNAPLVSLITHTSSAFPKSEILAFHERKAKEDRQKKALVRLFKNSTRYSLGKQGRLRINQRVHLSYKATPSFISPKTGESNVQFPLKSHLVKVSELNNSWSSLPESSFHLVCSPFMDSINLMYIENVRQFLLSKKRREHGDDLASPSPLPSFSAKTGTGCSFPLYTSKVQRAYFGVLNQRFNKENSTAFTPEVMRLQRKGIPLRGEGYYDQLFVTPPAFWNRRQFHNFPTLVKKKAIPAGELFYDFCERKDLTVNNANLMDLESNKYLSEIPPLNELSSSHPKENQVKGEENLLMAADINAVHTCLEHLLEGQGFTDDIDHLKNRLVRTSGKLLQQQLELGLHRLNEVMTPLLGNLIQGQLLASSLPFTPKVYEKKKSTDYVIKDYKKAQTEKKGGLASSDLNKIQIKLDLAKKRLNKARDRGVIGSTSKLKEDSKKGVQWKSEFSLENETPFRWLRTSKPVNNAFREFFGSNPLSQYMDQTNPLAEITHKRRLSSMGPGGIKRETAGMEVRGIHPTHYGRVCPIETPEGKNAGLVNSPTVYGRIGNNGFMETPLYQVLESQVQRDRWAFFSAQQEEDEESSLATSDTGSTRFNLLSHVPIPVQTANNPLAHFQQVERNRVGYKALSPVQTISIATALIPFLEHDDANRALMGSNMQRQAIPLLSPERPIVGTGFEPMVMVESGQAVQATKVGCVSHVSASKIILESIESTWPAPPSFRSCEIDPPGYSRIYSGDSISNMYRTFFHTVHFSAKAGEISSVINIVDQKKEPSTPMLSAKGVHSSVKTPCFGIKDSTATGYKGVAGCNNVWCNSRGFKIGKYLVSEPLSIEPLWHVKKLSFNPFLNVHFVKNMFNIALSSNKKLFRAEPSSVFAPKCTRFLNSIQIGKGVKHPLLLNRRFNKEAVTSKMSQDQTLASMGSYSGWVKEVEDFLNSSKKLISGSISFSNSDALRAKKSTSTSGDIACYTEGVPKKSTFPEFYSGFGDDIKRILFARYENFKEQSFLLQTTAFGASALLSNQRFQEADSIFKDKNRFLVATSLLAPSKDKDLLLEKNLRHVESATFFNIAPLSTSLDSFKSSAISKKNITLNSLSELAVQQSATFALKCTRFTKTLFSPSVHNLSSIALQIQTIKDKPASKKWKDDSKKNFVLNQRFHSRFVDPGNDAEKKNNYSEEIKEKVLFFPTDQEQKIEDLPEIEENFKDKMMNKVHGILHISKKIPHQTATKLHLCSAQKAFLLKKEEQPLQIYQRSNQETCLSQRPLVQEGDWVERGDFLADCSASSSGDLALGKNVRVAYMPWEGYNFEDAIVISDRLVANDVYTSIHIERYEIKVSKNSQGKERITNQIPSLPSRRLNHLDNSGIARVSSWVQPGDILVGKVVELKRPLSPYERLAWELASRLSPTSPEREKWLSKVWLEDISLRLPPGVCGRVINFQVLSTEWSEKEQLAHPLEVHVYLAVKRKIQVGDKLAGRHGNKGIVSIVLPRQDMPYLGDGSSVDMVLNPLGVPSRMNLGQIFECLLGLAGSQLGCNFKVTPFDEIAGGEASRSLVFLKLYQCRLVYKQQWLFTPTFPGKNKLFDGRTGEPFENWVTVGQAYMLKLIHMVDHKIHARSTGPYSLFTRQPVRGRSRRGGQRLGEMEVWAVEGFGAAYTLQEFLTIKSDDLKARAALQRSFYKESDVTLGKVHISPGNPEAFRVLVSELQALCLHIQM</sequence>
<dbReference type="HAMAP" id="MF_01321">
    <property type="entry name" value="RNApol_bact_RpoB"/>
    <property type="match status" value="1"/>
</dbReference>
<dbReference type="PROSITE" id="PS01166">
    <property type="entry name" value="RNA_POL_BETA"/>
    <property type="match status" value="1"/>
</dbReference>
<feature type="domain" description="DNA-directed RNA polymerase subunit 2 hybrid-binding" evidence="12">
    <location>
        <begin position="1874"/>
        <end position="2260"/>
    </location>
</feature>
<evidence type="ECO:0000256" key="10">
    <source>
        <dbReference type="RuleBase" id="RU363031"/>
    </source>
</evidence>
<comment type="subunit">
    <text evidence="7 9 10">In plastids the minimal PEP RNA polymerase catalytic core is composed of four subunits: alpha, beta, beta', and beta''. When a (nuclear-encoded) sigma factor is associated with the core the holoenzyme is formed, which can initiate transcription.</text>
</comment>
<feature type="domain" description="RNA polymerase Rpb2" evidence="14">
    <location>
        <begin position="1112"/>
        <end position="1179"/>
    </location>
</feature>
<feature type="compositionally biased region" description="Polar residues" evidence="11">
    <location>
        <begin position="137"/>
        <end position="158"/>
    </location>
</feature>
<comment type="catalytic activity">
    <reaction evidence="8 9 10">
        <text>RNA(n) + a ribonucleoside 5'-triphosphate = RNA(n+1) + diphosphate</text>
        <dbReference type="Rhea" id="RHEA:21248"/>
        <dbReference type="Rhea" id="RHEA-COMP:14527"/>
        <dbReference type="Rhea" id="RHEA-COMP:17342"/>
        <dbReference type="ChEBI" id="CHEBI:33019"/>
        <dbReference type="ChEBI" id="CHEBI:61557"/>
        <dbReference type="ChEBI" id="CHEBI:140395"/>
        <dbReference type="EC" id="2.7.7.6"/>
    </reaction>
</comment>
<keyword evidence="6 9" id="KW-0804">Transcription</keyword>
<dbReference type="Gene3D" id="2.40.50.150">
    <property type="match status" value="1"/>
</dbReference>
<dbReference type="Gene3D" id="3.90.1110.10">
    <property type="entry name" value="RNA polymerase Rpb2, domain 2"/>
    <property type="match status" value="1"/>
</dbReference>
<organism evidence="15">
    <name type="scientific">Symbiochloris handae</name>
    <dbReference type="NCBI Taxonomy" id="1853882"/>
    <lineage>
        <taxon>Eukaryota</taxon>
        <taxon>Viridiplantae</taxon>
        <taxon>Chlorophyta</taxon>
        <taxon>core chlorophytes</taxon>
        <taxon>Trebouxiophyceae</taxon>
        <taxon>Trebouxiales</taxon>
        <taxon>Trebouxiaceae</taxon>
        <taxon>Symbiochloris</taxon>
    </lineage>
</organism>
<evidence type="ECO:0000256" key="11">
    <source>
        <dbReference type="SAM" id="MobiDB-lite"/>
    </source>
</evidence>
<dbReference type="GO" id="GO:0006351">
    <property type="term" value="P:DNA-templated transcription"/>
    <property type="evidence" value="ECO:0007669"/>
    <property type="project" value="UniProtKB-UniRule"/>
</dbReference>
<dbReference type="Gene3D" id="2.40.270.10">
    <property type="entry name" value="DNA-directed RNA polymerase, subunit 2, domain 6"/>
    <property type="match status" value="1"/>
</dbReference>
<geneLocation type="chloroplast" evidence="15"/>
<name>A0A097KJG7_9CHLO</name>
<dbReference type="EC" id="2.7.7.6" evidence="9"/>
<feature type="compositionally biased region" description="Low complexity" evidence="11">
    <location>
        <begin position="123"/>
        <end position="136"/>
    </location>
</feature>
<dbReference type="CDD" id="cd00653">
    <property type="entry name" value="RNA_pol_B_RPB2"/>
    <property type="match status" value="1"/>
</dbReference>
<dbReference type="InterPro" id="IPR037034">
    <property type="entry name" value="RNA_pol_Rpb2_2_sf"/>
</dbReference>
<dbReference type="GO" id="GO:0000428">
    <property type="term" value="C:DNA-directed RNA polymerase complex"/>
    <property type="evidence" value="ECO:0007669"/>
    <property type="project" value="UniProtKB-KW"/>
</dbReference>
<dbReference type="InterPro" id="IPR037033">
    <property type="entry name" value="DNA-dir_RNAP_su2_hyb_sf"/>
</dbReference>
<dbReference type="EMBL" id="KM462860">
    <property type="protein sequence ID" value="AIT93359.1"/>
    <property type="molecule type" value="Genomic_DNA"/>
</dbReference>
<dbReference type="SUPFAM" id="SSF64484">
    <property type="entry name" value="beta and beta-prime subunits of DNA dependent RNA-polymerase"/>
    <property type="match status" value="3"/>
</dbReference>
<dbReference type="RefSeq" id="YP_009104799.1">
    <property type="nucleotide sequence ID" value="NC_025524.1"/>
</dbReference>
<dbReference type="GO" id="GO:0003677">
    <property type="term" value="F:DNA binding"/>
    <property type="evidence" value="ECO:0007669"/>
    <property type="project" value="UniProtKB-UniRule"/>
</dbReference>
<dbReference type="PANTHER" id="PTHR20856">
    <property type="entry name" value="DNA-DIRECTED RNA POLYMERASE I SUBUNIT 2"/>
    <property type="match status" value="1"/>
</dbReference>
<feature type="domain" description="RNA polymerase Rpb2" evidence="13">
    <location>
        <begin position="2262"/>
        <end position="2341"/>
    </location>
</feature>
<keyword evidence="4 9" id="KW-0808">Transferase</keyword>
<gene>
    <name evidence="9 15" type="primary">rpoB</name>
</gene>
<evidence type="ECO:0000256" key="5">
    <source>
        <dbReference type="ARBA" id="ARBA00022695"/>
    </source>
</evidence>
<keyword evidence="15" id="KW-0934">Plastid</keyword>
<evidence type="ECO:0000256" key="2">
    <source>
        <dbReference type="ARBA" id="ARBA00006835"/>
    </source>
</evidence>
<dbReference type="InterPro" id="IPR007641">
    <property type="entry name" value="RNA_pol_Rpb2_7"/>
</dbReference>
<dbReference type="InterPro" id="IPR007121">
    <property type="entry name" value="RNA_pol_bsu_CS"/>
</dbReference>
<evidence type="ECO:0000313" key="15">
    <source>
        <dbReference type="EMBL" id="AIT93359.1"/>
    </source>
</evidence>
<dbReference type="InterPro" id="IPR007645">
    <property type="entry name" value="RNA_pol_Rpb2_3"/>
</dbReference>
<dbReference type="Pfam" id="PF00562">
    <property type="entry name" value="RNA_pol_Rpb2_6"/>
    <property type="match status" value="1"/>
</dbReference>
<dbReference type="Pfam" id="PF04560">
    <property type="entry name" value="RNA_pol_Rpb2_7"/>
    <property type="match status" value="1"/>
</dbReference>
<evidence type="ECO:0000256" key="3">
    <source>
        <dbReference type="ARBA" id="ARBA00022478"/>
    </source>
</evidence>
<protein>
    <recommendedName>
        <fullName evidence="9">DNA-directed RNA polymerase subunit beta</fullName>
        <ecNumber evidence="9">2.7.7.6</ecNumber>
    </recommendedName>
    <alternativeName>
        <fullName evidence="9">PEP</fullName>
    </alternativeName>
    <alternativeName>
        <fullName evidence="9">Plastid-encoded RNA polymerase subunit beta</fullName>
        <shortName evidence="9">RNA polymerase subunit beta</shortName>
    </alternativeName>
</protein>
<evidence type="ECO:0000259" key="14">
    <source>
        <dbReference type="Pfam" id="PF04565"/>
    </source>
</evidence>
<comment type="similarity">
    <text evidence="2 9 10">Belongs to the RNA polymerase beta chain family.</text>
</comment>
<comment type="function">
    <text evidence="1 9 10">DNA-dependent RNA polymerase catalyzes the transcription of DNA into RNA using the four ribonucleoside triphosphates as substrates.</text>
</comment>
<evidence type="ECO:0000256" key="7">
    <source>
        <dbReference type="ARBA" id="ARBA00026088"/>
    </source>
</evidence>
<reference evidence="15" key="1">
    <citation type="journal article" date="2014" name="BMC Evol. Biol.">
        <title>Chloroplast phylogenomic analysis resolves deep-level relationships within the green algal class Trebouxiophyceae.</title>
        <authorList>
            <person name="Lemieux C."/>
            <person name="Otis C."/>
            <person name="Turmel M."/>
        </authorList>
    </citation>
    <scope>NUCLEOTIDE SEQUENCE</scope>
</reference>
<dbReference type="Pfam" id="PF04565">
    <property type="entry name" value="RNA_pol_Rpb2_3"/>
    <property type="match status" value="1"/>
</dbReference>
<dbReference type="GO" id="GO:0032549">
    <property type="term" value="F:ribonucleoside binding"/>
    <property type="evidence" value="ECO:0007669"/>
    <property type="project" value="InterPro"/>
</dbReference>
<dbReference type="InterPro" id="IPR010243">
    <property type="entry name" value="RNA_pol_bsu_bac"/>
</dbReference>
<evidence type="ECO:0000259" key="13">
    <source>
        <dbReference type="Pfam" id="PF04560"/>
    </source>
</evidence>
<keyword evidence="5 9" id="KW-0548">Nucleotidyltransferase</keyword>
<dbReference type="InterPro" id="IPR015712">
    <property type="entry name" value="DNA-dir_RNA_pol_su2"/>
</dbReference>
<dbReference type="InterPro" id="IPR014724">
    <property type="entry name" value="RNA_pol_RPB2_OB-fold"/>
</dbReference>
<dbReference type="Gene3D" id="2.40.50.100">
    <property type="match status" value="1"/>
</dbReference>
<evidence type="ECO:0000256" key="4">
    <source>
        <dbReference type="ARBA" id="ARBA00022679"/>
    </source>
</evidence>
<evidence type="ECO:0000256" key="1">
    <source>
        <dbReference type="ARBA" id="ARBA00004026"/>
    </source>
</evidence>
<dbReference type="InterPro" id="IPR007120">
    <property type="entry name" value="DNA-dir_RNAP_su2_dom"/>
</dbReference>
<comment type="subcellular location">
    <subcellularLocation>
        <location evidence="9">Plastid</location>
        <location evidence="9">Chloroplast</location>
    </subcellularLocation>
</comment>
<evidence type="ECO:0000259" key="12">
    <source>
        <dbReference type="Pfam" id="PF00562"/>
    </source>
</evidence>
<keyword evidence="3 9" id="KW-0240">DNA-directed RNA polymerase</keyword>
<dbReference type="GO" id="GO:0009507">
    <property type="term" value="C:chloroplast"/>
    <property type="evidence" value="ECO:0007669"/>
    <property type="project" value="UniProtKB-SubCell"/>
</dbReference>
<dbReference type="Gene3D" id="3.90.1800.10">
    <property type="entry name" value="RNA polymerase alpha subunit dimerisation domain"/>
    <property type="match status" value="1"/>
</dbReference>
<dbReference type="GeneID" id="31078346"/>
<evidence type="ECO:0000256" key="9">
    <source>
        <dbReference type="HAMAP-Rule" id="MF_01321"/>
    </source>
</evidence>
<accession>A0A097KJG7</accession>